<dbReference type="PANTHER" id="PTHR37305">
    <property type="entry name" value="INTEGRAL MEMBRANE PROTEIN-RELATED"/>
    <property type="match status" value="1"/>
</dbReference>
<proteinExistence type="predicted"/>
<dbReference type="InterPro" id="IPR013525">
    <property type="entry name" value="ABC2_TM"/>
</dbReference>
<evidence type="ECO:0000313" key="7">
    <source>
        <dbReference type="EMBL" id="EDP11726.1"/>
    </source>
</evidence>
<evidence type="ECO:0000256" key="4">
    <source>
        <dbReference type="ARBA" id="ARBA00023136"/>
    </source>
</evidence>
<dbReference type="Pfam" id="PF12698">
    <property type="entry name" value="ABC2_membrane_3"/>
    <property type="match status" value="1"/>
</dbReference>
<evidence type="ECO:0000313" key="8">
    <source>
        <dbReference type="Proteomes" id="UP000004090"/>
    </source>
</evidence>
<reference evidence="7 8" key="1">
    <citation type="submission" date="2007-09" db="EMBL/GenBank/DDBJ databases">
        <title>Draft genome sequence of Eubacterium dolichum (DSM 3991).</title>
        <authorList>
            <person name="Sudarsanam P."/>
            <person name="Ley R."/>
            <person name="Guruge J."/>
            <person name="Turnbaugh P.J."/>
            <person name="Mahowald M."/>
            <person name="Liep D."/>
            <person name="Gordon J."/>
        </authorList>
    </citation>
    <scope>NUCLEOTIDE SEQUENCE [LARGE SCALE GENOMIC DNA]</scope>
    <source>
        <strain evidence="7 8">DSM 3991</strain>
    </source>
</reference>
<feature type="domain" description="ABC-2 type transporter transmembrane" evidence="6">
    <location>
        <begin position="16"/>
        <end position="357"/>
    </location>
</feature>
<dbReference type="STRING" id="428127.EUBDOL_00905"/>
<feature type="transmembrane region" description="Helical" evidence="5">
    <location>
        <begin position="12"/>
        <end position="33"/>
    </location>
</feature>
<dbReference type="Proteomes" id="UP000004090">
    <property type="component" value="Unassembled WGS sequence"/>
</dbReference>
<keyword evidence="4 5" id="KW-0472">Membrane</keyword>
<evidence type="ECO:0000256" key="3">
    <source>
        <dbReference type="ARBA" id="ARBA00022989"/>
    </source>
</evidence>
<keyword evidence="2 5" id="KW-0812">Transmembrane</keyword>
<keyword evidence="3 5" id="KW-1133">Transmembrane helix</keyword>
<reference evidence="7 8" key="2">
    <citation type="submission" date="2007-09" db="EMBL/GenBank/DDBJ databases">
        <authorList>
            <person name="Fulton L."/>
            <person name="Clifton S."/>
            <person name="Fulton B."/>
            <person name="Xu J."/>
            <person name="Minx P."/>
            <person name="Pepin K.H."/>
            <person name="Johnson M."/>
            <person name="Thiruvilangam P."/>
            <person name="Bhonagiri V."/>
            <person name="Nash W.E."/>
            <person name="Mardis E.R."/>
            <person name="Wilson R.K."/>
        </authorList>
    </citation>
    <scope>NUCLEOTIDE SEQUENCE [LARGE SCALE GENOMIC DNA]</scope>
    <source>
        <strain evidence="7 8">DSM 3991</strain>
    </source>
</reference>
<comment type="subcellular location">
    <subcellularLocation>
        <location evidence="1">Membrane</location>
        <topology evidence="1">Multi-pass membrane protein</topology>
    </subcellularLocation>
</comment>
<name>A8RAT3_9FIRM</name>
<dbReference type="GO" id="GO:0016020">
    <property type="term" value="C:membrane"/>
    <property type="evidence" value="ECO:0007669"/>
    <property type="project" value="UniProtKB-SubCell"/>
</dbReference>
<dbReference type="GO" id="GO:0140359">
    <property type="term" value="F:ABC-type transporter activity"/>
    <property type="evidence" value="ECO:0007669"/>
    <property type="project" value="InterPro"/>
</dbReference>
<evidence type="ECO:0000259" key="6">
    <source>
        <dbReference type="Pfam" id="PF12698"/>
    </source>
</evidence>
<evidence type="ECO:0000256" key="1">
    <source>
        <dbReference type="ARBA" id="ARBA00004141"/>
    </source>
</evidence>
<feature type="transmembrane region" description="Helical" evidence="5">
    <location>
        <begin position="212"/>
        <end position="240"/>
    </location>
</feature>
<accession>A8RAT3</accession>
<comment type="caution">
    <text evidence="7">The sequence shown here is derived from an EMBL/GenBank/DDBJ whole genome shotgun (WGS) entry which is preliminary data.</text>
</comment>
<dbReference type="PANTHER" id="PTHR37305:SF1">
    <property type="entry name" value="MEMBRANE PROTEIN"/>
    <property type="match status" value="1"/>
</dbReference>
<gene>
    <name evidence="7" type="ORF">EUBDOL_00905</name>
</gene>
<evidence type="ECO:0000256" key="5">
    <source>
        <dbReference type="SAM" id="Phobius"/>
    </source>
</evidence>
<dbReference type="EMBL" id="ABAW02000018">
    <property type="protein sequence ID" value="EDP11726.1"/>
    <property type="molecule type" value="Genomic_DNA"/>
</dbReference>
<dbReference type="HOGENOM" id="CLU_751732_0_0_9"/>
<feature type="transmembrane region" description="Helical" evidence="5">
    <location>
        <begin position="260"/>
        <end position="286"/>
    </location>
</feature>
<sequence>MMRYFFIELKRHLASKFTIIIFLSMTIFLLLHIPFHMWKAQKYIENTRIKIYTIADSAESYKEMTQTKEDRTFYHEEFEDYYFLYQVYNSKQYEQNVSIKTNTEYDILKRELLRAEQGKDLLSPKTVKEIKQEMKWYEALEAKKYIPYATPYDNQTFNFLYLIMNDTISVIILLLLALSIIPMIVCSDFEVHTYKYVYTSKASRATIMLTKFGISVILPLAMLLLSVGITSLVTGAVFGLGISDYPYLLSNGMLITADSYLFESIKLFAAVLFFFASILFALSYICKKQVDAITYFSLFIAITYVFLTYRITLSFFRYIPIFYLNVENILTNALGISIHEAIIYCISFGMIVVLMVVLYYRKKDLLVE</sequence>
<feature type="transmembrane region" description="Helical" evidence="5">
    <location>
        <begin position="341"/>
        <end position="360"/>
    </location>
</feature>
<protein>
    <recommendedName>
        <fullName evidence="6">ABC-2 type transporter transmembrane domain-containing protein</fullName>
    </recommendedName>
</protein>
<evidence type="ECO:0000256" key="2">
    <source>
        <dbReference type="ARBA" id="ARBA00022692"/>
    </source>
</evidence>
<dbReference type="AlphaFoldDB" id="A8RAT3"/>
<organism evidence="7 8">
    <name type="scientific">Amedibacillus dolichus DSM 3991</name>
    <dbReference type="NCBI Taxonomy" id="428127"/>
    <lineage>
        <taxon>Bacteria</taxon>
        <taxon>Bacillati</taxon>
        <taxon>Bacillota</taxon>
        <taxon>Erysipelotrichia</taxon>
        <taxon>Erysipelotrichales</taxon>
        <taxon>Erysipelotrichaceae</taxon>
        <taxon>Amedibacillus</taxon>
    </lineage>
</organism>
<feature type="transmembrane region" description="Helical" evidence="5">
    <location>
        <begin position="298"/>
        <end position="321"/>
    </location>
</feature>
<feature type="transmembrane region" description="Helical" evidence="5">
    <location>
        <begin position="168"/>
        <end position="191"/>
    </location>
</feature>